<name>A0A8J5FJI7_ZINOF</name>
<dbReference type="GO" id="GO:0010343">
    <property type="term" value="P:singlet oxygen-mediated programmed cell death"/>
    <property type="evidence" value="ECO:0007669"/>
    <property type="project" value="InterPro"/>
</dbReference>
<accession>A0A8J5FJI7</accession>
<dbReference type="GO" id="GO:0042651">
    <property type="term" value="C:thylakoid membrane"/>
    <property type="evidence" value="ECO:0007669"/>
    <property type="project" value="TreeGrafter"/>
</dbReference>
<gene>
    <name evidence="1" type="ORF">ZIOFF_050825</name>
</gene>
<dbReference type="PANTHER" id="PTHR33917">
    <property type="entry name" value="PROTEIN EXECUTER 1, CHLOROPLASTIC"/>
    <property type="match status" value="1"/>
</dbReference>
<dbReference type="PANTHER" id="PTHR33917:SF3">
    <property type="entry name" value="PROTEIN EXECUTER 1, CHLOROPLASTIC"/>
    <property type="match status" value="1"/>
</dbReference>
<dbReference type="InterPro" id="IPR044680">
    <property type="entry name" value="EX1/2"/>
</dbReference>
<dbReference type="EMBL" id="JACMSC010000014">
    <property type="protein sequence ID" value="KAG6489550.1"/>
    <property type="molecule type" value="Genomic_DNA"/>
</dbReference>
<protein>
    <submittedName>
        <fullName evidence="1">Uncharacterized protein</fullName>
    </submittedName>
</protein>
<evidence type="ECO:0000313" key="1">
    <source>
        <dbReference type="EMBL" id="KAG6489550.1"/>
    </source>
</evidence>
<reference evidence="1 2" key="1">
    <citation type="submission" date="2020-08" db="EMBL/GenBank/DDBJ databases">
        <title>Plant Genome Project.</title>
        <authorList>
            <person name="Zhang R.-G."/>
        </authorList>
    </citation>
    <scope>NUCLEOTIDE SEQUENCE [LARGE SCALE GENOMIC DNA]</scope>
    <source>
        <tissue evidence="1">Rhizome</tissue>
    </source>
</reference>
<evidence type="ECO:0000313" key="2">
    <source>
        <dbReference type="Proteomes" id="UP000734854"/>
    </source>
</evidence>
<dbReference type="AlphaFoldDB" id="A0A8J5FJI7"/>
<keyword evidence="2" id="KW-1185">Reference proteome</keyword>
<sequence length="120" mass="13417">MSWDSLIEGVVHGEAKRWDELVAVYHNYSSKNGLRVVASEAGKEDIVEEEKKSQLNEAILREDYGEATKLKLAITGATKKDIVGAALTIMNRAIEEERYNDAAFIRDHVGAGLWLPILIY</sequence>
<comment type="caution">
    <text evidence="1">The sequence shown here is derived from an EMBL/GenBank/DDBJ whole genome shotgun (WGS) entry which is preliminary data.</text>
</comment>
<dbReference type="Proteomes" id="UP000734854">
    <property type="component" value="Unassembled WGS sequence"/>
</dbReference>
<organism evidence="1 2">
    <name type="scientific">Zingiber officinale</name>
    <name type="common">Ginger</name>
    <name type="synonym">Amomum zingiber</name>
    <dbReference type="NCBI Taxonomy" id="94328"/>
    <lineage>
        <taxon>Eukaryota</taxon>
        <taxon>Viridiplantae</taxon>
        <taxon>Streptophyta</taxon>
        <taxon>Embryophyta</taxon>
        <taxon>Tracheophyta</taxon>
        <taxon>Spermatophyta</taxon>
        <taxon>Magnoliopsida</taxon>
        <taxon>Liliopsida</taxon>
        <taxon>Zingiberales</taxon>
        <taxon>Zingiberaceae</taxon>
        <taxon>Zingiber</taxon>
    </lineage>
</organism>
<proteinExistence type="predicted"/>